<reference evidence="3" key="1">
    <citation type="submission" date="2020-05" db="EMBL/GenBank/DDBJ databases">
        <title>Frigoriglobus tundricola gen. nov., sp. nov., a psychrotolerant cellulolytic planctomycete of the family Gemmataceae with two divergent copies of 16S rRNA gene.</title>
        <authorList>
            <person name="Kulichevskaya I.S."/>
            <person name="Ivanova A.A."/>
            <person name="Naumoff D.G."/>
            <person name="Beletsky A.V."/>
            <person name="Rijpstra W.I.C."/>
            <person name="Sinninghe Damste J.S."/>
            <person name="Mardanov A.V."/>
            <person name="Ravin N.V."/>
            <person name="Dedysh S.N."/>
        </authorList>
    </citation>
    <scope>NUCLEOTIDE SEQUENCE [LARGE SCALE GENOMIC DNA]</scope>
    <source>
        <strain evidence="3">PL17</strain>
    </source>
</reference>
<dbReference type="InterPro" id="IPR047768">
    <property type="entry name" value="Tn5p-like"/>
</dbReference>
<proteinExistence type="predicted"/>
<dbReference type="GO" id="GO:0004803">
    <property type="term" value="F:transposase activity"/>
    <property type="evidence" value="ECO:0007669"/>
    <property type="project" value="InterPro"/>
</dbReference>
<dbReference type="Proteomes" id="UP000503447">
    <property type="component" value="Chromosome"/>
</dbReference>
<feature type="domain" description="Transposase IS4-like" evidence="1">
    <location>
        <begin position="192"/>
        <end position="354"/>
    </location>
</feature>
<dbReference type="AlphaFoldDB" id="A0A6M5YU79"/>
<organism evidence="2 3">
    <name type="scientific">Frigoriglobus tundricola</name>
    <dbReference type="NCBI Taxonomy" id="2774151"/>
    <lineage>
        <taxon>Bacteria</taxon>
        <taxon>Pseudomonadati</taxon>
        <taxon>Planctomycetota</taxon>
        <taxon>Planctomycetia</taxon>
        <taxon>Gemmatales</taxon>
        <taxon>Gemmataceae</taxon>
        <taxon>Frigoriglobus</taxon>
    </lineage>
</organism>
<dbReference type="PANTHER" id="PTHR37319:SF1">
    <property type="entry name" value="TRANSPOSASE TN5 DIMERISATION DOMAIN-CONTAINING PROTEIN"/>
    <property type="match status" value="1"/>
</dbReference>
<name>A0A6M5YU79_9BACT</name>
<dbReference type="InterPro" id="IPR054836">
    <property type="entry name" value="Tn5_transposase"/>
</dbReference>
<dbReference type="KEGG" id="ftj:FTUN_4029"/>
<dbReference type="InterPro" id="IPR014737">
    <property type="entry name" value="Transposase_Tn5-like_C"/>
</dbReference>
<dbReference type="InterPro" id="IPR012337">
    <property type="entry name" value="RNaseH-like_sf"/>
</dbReference>
<gene>
    <name evidence="2" type="ORF">FTUN_4029</name>
</gene>
<accession>A0A6M5YU79</accession>
<dbReference type="Gene3D" id="1.10.740.10">
    <property type="entry name" value="Transferase Inhibitor Protein From Tn5, Chain"/>
    <property type="match status" value="1"/>
</dbReference>
<dbReference type="Gene3D" id="3.90.350.10">
    <property type="entry name" value="Transposase Inhibitor Protein From Tn5, Chain A, domain 1"/>
    <property type="match status" value="1"/>
</dbReference>
<keyword evidence="3" id="KW-1185">Reference proteome</keyword>
<evidence type="ECO:0000313" key="2">
    <source>
        <dbReference type="EMBL" id="QJW96472.1"/>
    </source>
</evidence>
<dbReference type="SUPFAM" id="SSF53098">
    <property type="entry name" value="Ribonuclease H-like"/>
    <property type="match status" value="1"/>
</dbReference>
<protein>
    <recommendedName>
        <fullName evidence="1">Transposase IS4-like domain-containing protein</fullName>
    </recommendedName>
</protein>
<dbReference type="GO" id="GO:0006313">
    <property type="term" value="P:DNA transposition"/>
    <property type="evidence" value="ECO:0007669"/>
    <property type="project" value="InterPro"/>
</dbReference>
<evidence type="ECO:0000259" key="1">
    <source>
        <dbReference type="Pfam" id="PF01609"/>
    </source>
</evidence>
<dbReference type="RefSeq" id="WP_171472046.1">
    <property type="nucleotide sequence ID" value="NZ_CP053452.2"/>
</dbReference>
<dbReference type="EMBL" id="CP053452">
    <property type="protein sequence ID" value="QJW96472.1"/>
    <property type="molecule type" value="Genomic_DNA"/>
</dbReference>
<dbReference type="GO" id="GO:0003677">
    <property type="term" value="F:DNA binding"/>
    <property type="evidence" value="ECO:0007669"/>
    <property type="project" value="InterPro"/>
</dbReference>
<dbReference type="InterPro" id="IPR002559">
    <property type="entry name" value="Transposase_11"/>
</dbReference>
<dbReference type="NCBIfam" id="NF033590">
    <property type="entry name" value="transpos_IS4_3"/>
    <property type="match status" value="1"/>
</dbReference>
<dbReference type="Pfam" id="PF01609">
    <property type="entry name" value="DDE_Tnp_1"/>
    <property type="match status" value="1"/>
</dbReference>
<sequence>MTPSTTAPSFGQIHFSGLDLSDARANRRIIDLADMLVGNEAESWPAKFAGPADYRAFGKIVNRPQATHPSVRATHTRVTRDPTARTEDVVLVLHDTTELDYSGRAVRGLGPIGNGWGRGWECHNSLAVVARTGAVLGLANQIRHRRVEPAVTAAEGMAARRDRADRESRLWGHGVDAVGDAPAGRTWIHGCDRGADTFEFLQPMAGAGRSFVIRSRSNRRLVGSEAKLHDHVRSVPAQAGWRGEAREGSGRSRPVKLQGCWATVTVPAPRARHTVTVQVIRVWEVEVPAGETGVEWFLLTDRVVEDVARMREVVSYYPRRPIIEEYHKALKTGCGVEKLQHRTRAALAAAMGITSVLAVALLELRDLARQDTPAVSVVGERAVRVSSVWRSGVVQPHWRVREFLWALGRLGRHVNRPSDGTPGWQTLWRGPRKLRPVIAYDIKSSPTCGTS</sequence>
<dbReference type="PANTHER" id="PTHR37319">
    <property type="entry name" value="TRANSPOSASE"/>
    <property type="match status" value="1"/>
</dbReference>
<evidence type="ECO:0000313" key="3">
    <source>
        <dbReference type="Proteomes" id="UP000503447"/>
    </source>
</evidence>